<protein>
    <submittedName>
        <fullName evidence="5">NitT/TauT family transport system ATP-binding protein</fullName>
    </submittedName>
</protein>
<evidence type="ECO:0000313" key="5">
    <source>
        <dbReference type="EMBL" id="SCY68679.1"/>
    </source>
</evidence>
<evidence type="ECO:0000256" key="3">
    <source>
        <dbReference type="ARBA" id="ARBA00022840"/>
    </source>
</evidence>
<dbReference type="InterPro" id="IPR050166">
    <property type="entry name" value="ABC_transporter_ATP-bind"/>
</dbReference>
<dbReference type="EMBL" id="FMUX01000016">
    <property type="protein sequence ID" value="SCY68679.1"/>
    <property type="molecule type" value="Genomic_DNA"/>
</dbReference>
<keyword evidence="2" id="KW-0547">Nucleotide-binding</keyword>
<dbReference type="GO" id="GO:0016887">
    <property type="term" value="F:ATP hydrolysis activity"/>
    <property type="evidence" value="ECO:0007669"/>
    <property type="project" value="InterPro"/>
</dbReference>
<reference evidence="5 6" key="1">
    <citation type="submission" date="2016-10" db="EMBL/GenBank/DDBJ databases">
        <authorList>
            <person name="de Groot N.N."/>
        </authorList>
    </citation>
    <scope>NUCLEOTIDE SEQUENCE [LARGE SCALE GENOMIC DNA]</scope>
    <source>
        <strain evidence="5 6">AA1</strain>
    </source>
</reference>
<dbReference type="Proteomes" id="UP000198870">
    <property type="component" value="Unassembled WGS sequence"/>
</dbReference>
<dbReference type="InterPro" id="IPR003593">
    <property type="entry name" value="AAA+_ATPase"/>
</dbReference>
<dbReference type="AlphaFoldDB" id="A0A1G5HZ09"/>
<sequence length="211" mass="22911">MKPAVELIDVNMVFKKQEVLRNLNLTIPEGQRMAVTGPSGAGKSTILKIIAGLVTPSSGRVIRHTCKTGYVFQEPRLLPWNTALENVILPLIARGEKKKAARKAGMNCLADMGLSGFEHNYPSQLSGGMKQRVSIARALAIEPDLLLLDEPFTGLDPDLRDAICEHLEDALSKKATTVIHVTHDVGNMIHTADTLYTLAAPDTLRQLPLAG</sequence>
<accession>A0A1G5HZ09</accession>
<dbReference type="SMART" id="SM00382">
    <property type="entry name" value="AAA"/>
    <property type="match status" value="1"/>
</dbReference>
<dbReference type="PROSITE" id="PS00211">
    <property type="entry name" value="ABC_TRANSPORTER_1"/>
    <property type="match status" value="1"/>
</dbReference>
<feature type="domain" description="ABC transporter" evidence="4">
    <location>
        <begin position="5"/>
        <end position="209"/>
    </location>
</feature>
<dbReference type="InterPro" id="IPR003439">
    <property type="entry name" value="ABC_transporter-like_ATP-bd"/>
</dbReference>
<dbReference type="InterPro" id="IPR017871">
    <property type="entry name" value="ABC_transporter-like_CS"/>
</dbReference>
<dbReference type="Pfam" id="PF00005">
    <property type="entry name" value="ABC_tran"/>
    <property type="match status" value="1"/>
</dbReference>
<dbReference type="RefSeq" id="WP_092213053.1">
    <property type="nucleotide sequence ID" value="NZ_FMUX01000016.1"/>
</dbReference>
<dbReference type="PANTHER" id="PTHR42788">
    <property type="entry name" value="TAURINE IMPORT ATP-BINDING PROTEIN-RELATED"/>
    <property type="match status" value="1"/>
</dbReference>
<dbReference type="STRING" id="419481.SAMN05216233_11678"/>
<dbReference type="Gene3D" id="3.40.50.300">
    <property type="entry name" value="P-loop containing nucleotide triphosphate hydrolases"/>
    <property type="match status" value="1"/>
</dbReference>
<name>A0A1G5HZ09_9BACT</name>
<dbReference type="PROSITE" id="PS50893">
    <property type="entry name" value="ABC_TRANSPORTER_2"/>
    <property type="match status" value="1"/>
</dbReference>
<evidence type="ECO:0000256" key="2">
    <source>
        <dbReference type="ARBA" id="ARBA00022741"/>
    </source>
</evidence>
<evidence type="ECO:0000313" key="6">
    <source>
        <dbReference type="Proteomes" id="UP000198870"/>
    </source>
</evidence>
<keyword evidence="3 5" id="KW-0067">ATP-binding</keyword>
<dbReference type="SUPFAM" id="SSF52540">
    <property type="entry name" value="P-loop containing nucleoside triphosphate hydrolases"/>
    <property type="match status" value="1"/>
</dbReference>
<keyword evidence="1" id="KW-0813">Transport</keyword>
<proteinExistence type="predicted"/>
<dbReference type="GO" id="GO:0005524">
    <property type="term" value="F:ATP binding"/>
    <property type="evidence" value="ECO:0007669"/>
    <property type="project" value="UniProtKB-KW"/>
</dbReference>
<keyword evidence="6" id="KW-1185">Reference proteome</keyword>
<evidence type="ECO:0000256" key="1">
    <source>
        <dbReference type="ARBA" id="ARBA00022448"/>
    </source>
</evidence>
<dbReference type="PANTHER" id="PTHR42788:SF13">
    <property type="entry name" value="ALIPHATIC SULFONATES IMPORT ATP-BINDING PROTEIN SSUB"/>
    <property type="match status" value="1"/>
</dbReference>
<dbReference type="OrthoDB" id="9814623at2"/>
<organism evidence="5 6">
    <name type="scientific">Desulfoluna spongiiphila</name>
    <dbReference type="NCBI Taxonomy" id="419481"/>
    <lineage>
        <taxon>Bacteria</taxon>
        <taxon>Pseudomonadati</taxon>
        <taxon>Thermodesulfobacteriota</taxon>
        <taxon>Desulfobacteria</taxon>
        <taxon>Desulfobacterales</taxon>
        <taxon>Desulfolunaceae</taxon>
        <taxon>Desulfoluna</taxon>
    </lineage>
</organism>
<dbReference type="InterPro" id="IPR027417">
    <property type="entry name" value="P-loop_NTPase"/>
</dbReference>
<evidence type="ECO:0000259" key="4">
    <source>
        <dbReference type="PROSITE" id="PS50893"/>
    </source>
</evidence>
<gene>
    <name evidence="5" type="ORF">SAMN05216233_11678</name>
</gene>